<feature type="compositionally biased region" description="Polar residues" evidence="4">
    <location>
        <begin position="220"/>
        <end position="247"/>
    </location>
</feature>
<dbReference type="PANTHER" id="PTHR13475">
    <property type="entry name" value="NEUGRIN"/>
    <property type="match status" value="1"/>
</dbReference>
<keyword evidence="6" id="KW-1185">Reference proteome</keyword>
<feature type="region of interest" description="Disordered" evidence="4">
    <location>
        <begin position="168"/>
        <end position="275"/>
    </location>
</feature>
<sequence length="275" mass="31917">MNRSIFKTISKSSRTTNRYQLRVNSTRQLSGWDSQNHPNSTNLNQDQRLSEAKARNGSIREKLKPDWLIQKEALKRNFPDGWNPPKKISRPSMTLLRTLHSQDPARFSLPVLSDRFKISPEAVRRILRSKWEPDPIKFEKLKDRWDEGSDGWIHYEKLETDQIPKNLASSLKSSDPRSSSSQNSDYLDHPGIYNSKESGGSFGRRPGQSLDEPLKFKAQRMSQIQRPGNHNKQNQSQKPTHRNFSPSKSPPSRVDRSQERLGSAFVEFDKRRPRR</sequence>
<dbReference type="Proteomes" id="UP001153365">
    <property type="component" value="Unassembled WGS sequence"/>
</dbReference>
<evidence type="ECO:0000313" key="5">
    <source>
        <dbReference type="EMBL" id="CAH7669249.1"/>
    </source>
</evidence>
<feature type="compositionally biased region" description="Low complexity" evidence="4">
    <location>
        <begin position="169"/>
        <end position="184"/>
    </location>
</feature>
<feature type="compositionally biased region" description="Polar residues" evidence="4">
    <location>
        <begin position="28"/>
        <end position="47"/>
    </location>
</feature>
<evidence type="ECO:0000256" key="2">
    <source>
        <dbReference type="ARBA" id="ARBA00010895"/>
    </source>
</evidence>
<gene>
    <name evidence="5" type="ORF">PPACK8108_LOCUS3836</name>
</gene>
<evidence type="ECO:0000313" key="6">
    <source>
        <dbReference type="Proteomes" id="UP001153365"/>
    </source>
</evidence>
<evidence type="ECO:0000256" key="4">
    <source>
        <dbReference type="SAM" id="MobiDB-lite"/>
    </source>
</evidence>
<dbReference type="Pfam" id="PF06413">
    <property type="entry name" value="Neugrin"/>
    <property type="match status" value="1"/>
</dbReference>
<comment type="caution">
    <text evidence="5">The sequence shown here is derived from an EMBL/GenBank/DDBJ whole genome shotgun (WGS) entry which is preliminary data.</text>
</comment>
<comment type="function">
    <text evidence="1">Required for respiratory activity and maintenance and expression of the mitochondrial genome.</text>
</comment>
<reference evidence="5" key="1">
    <citation type="submission" date="2022-06" db="EMBL/GenBank/DDBJ databases">
        <authorList>
            <consortium name="SYNGENTA / RWTH Aachen University"/>
        </authorList>
    </citation>
    <scope>NUCLEOTIDE SEQUENCE</scope>
</reference>
<dbReference type="InterPro" id="IPR010487">
    <property type="entry name" value="NGRN/Rrg9"/>
</dbReference>
<dbReference type="EMBL" id="CALTRL010000675">
    <property type="protein sequence ID" value="CAH7669249.1"/>
    <property type="molecule type" value="Genomic_DNA"/>
</dbReference>
<comment type="similarity">
    <text evidence="2">Belongs to the RRG9 family.</text>
</comment>
<organism evidence="5 6">
    <name type="scientific">Phakopsora pachyrhizi</name>
    <name type="common">Asian soybean rust disease fungus</name>
    <dbReference type="NCBI Taxonomy" id="170000"/>
    <lineage>
        <taxon>Eukaryota</taxon>
        <taxon>Fungi</taxon>
        <taxon>Dikarya</taxon>
        <taxon>Basidiomycota</taxon>
        <taxon>Pucciniomycotina</taxon>
        <taxon>Pucciniomycetes</taxon>
        <taxon>Pucciniales</taxon>
        <taxon>Phakopsoraceae</taxon>
        <taxon>Phakopsora</taxon>
    </lineage>
</organism>
<dbReference type="PANTHER" id="PTHR13475:SF3">
    <property type="entry name" value="NEUGRIN"/>
    <property type="match status" value="1"/>
</dbReference>
<evidence type="ECO:0000256" key="1">
    <source>
        <dbReference type="ARBA" id="ARBA00003548"/>
    </source>
</evidence>
<protein>
    <recommendedName>
        <fullName evidence="3">Required for respiratory growth protein 9, mitochondrial</fullName>
    </recommendedName>
</protein>
<evidence type="ECO:0000256" key="3">
    <source>
        <dbReference type="ARBA" id="ARBA00013566"/>
    </source>
</evidence>
<accession>A0AAV0AKT1</accession>
<proteinExistence type="inferred from homology"/>
<name>A0AAV0AKT1_PHAPC</name>
<dbReference type="GO" id="GO:0005634">
    <property type="term" value="C:nucleus"/>
    <property type="evidence" value="ECO:0007669"/>
    <property type="project" value="TreeGrafter"/>
</dbReference>
<feature type="region of interest" description="Disordered" evidence="4">
    <location>
        <begin position="28"/>
        <end position="56"/>
    </location>
</feature>
<dbReference type="AlphaFoldDB" id="A0AAV0AKT1"/>